<gene>
    <name evidence="6" type="ORF">OXX778_LOCUS891</name>
</gene>
<keyword evidence="3" id="KW-0862">Zinc</keyword>
<keyword evidence="1" id="KW-0479">Metal-binding</keyword>
<keyword evidence="7" id="KW-1185">Reference proteome</keyword>
<dbReference type="Gene3D" id="2.20.25.240">
    <property type="match status" value="1"/>
</dbReference>
<evidence type="ECO:0000313" key="7">
    <source>
        <dbReference type="Proteomes" id="UP000663879"/>
    </source>
</evidence>
<name>A0A813M4S6_9BILA</name>
<evidence type="ECO:0000256" key="3">
    <source>
        <dbReference type="ARBA" id="ARBA00022833"/>
    </source>
</evidence>
<proteinExistence type="predicted"/>
<dbReference type="EMBL" id="CAJNOC010000051">
    <property type="protein sequence ID" value="CAF0710050.1"/>
    <property type="molecule type" value="Genomic_DNA"/>
</dbReference>
<evidence type="ECO:0000259" key="5">
    <source>
        <dbReference type="Pfam" id="PF04500"/>
    </source>
</evidence>
<dbReference type="Proteomes" id="UP000663879">
    <property type="component" value="Unassembled WGS sequence"/>
</dbReference>
<dbReference type="GO" id="GO:0008270">
    <property type="term" value="F:zinc ion binding"/>
    <property type="evidence" value="ECO:0007669"/>
    <property type="project" value="UniProtKB-KW"/>
</dbReference>
<keyword evidence="2" id="KW-0863">Zinc-finger</keyword>
<accession>A0A813M4S6</accession>
<sequence length="178" mass="20322">MNRKGGDAILIDGYMFNCHSYNIDEQSDHWRCANRPCKVSATTKDGLAKLNGKEHMDEGLTDVDIMLMRKLEELRTQVIYTDTAIPKLYAKCIAELTAEGVDPEYLAVFFPEYLAVLRSNNVVEYNKRLTGKPAPDLSKIVKAKNQVLEENIVRLRNKLINLEEFLNVSRLLINFKSV</sequence>
<dbReference type="Pfam" id="PF04500">
    <property type="entry name" value="FLYWCH"/>
    <property type="match status" value="1"/>
</dbReference>
<feature type="domain" description="FLYWCH-type" evidence="5">
    <location>
        <begin position="2"/>
        <end position="46"/>
    </location>
</feature>
<evidence type="ECO:0000256" key="2">
    <source>
        <dbReference type="ARBA" id="ARBA00022771"/>
    </source>
</evidence>
<reference evidence="6" key="1">
    <citation type="submission" date="2021-02" db="EMBL/GenBank/DDBJ databases">
        <authorList>
            <person name="Nowell W R."/>
        </authorList>
    </citation>
    <scope>NUCLEOTIDE SEQUENCE</scope>
    <source>
        <strain evidence="6">Ploen Becks lab</strain>
    </source>
</reference>
<evidence type="ECO:0000256" key="1">
    <source>
        <dbReference type="ARBA" id="ARBA00022723"/>
    </source>
</evidence>
<organism evidence="6 7">
    <name type="scientific">Brachionus calyciflorus</name>
    <dbReference type="NCBI Taxonomy" id="104777"/>
    <lineage>
        <taxon>Eukaryota</taxon>
        <taxon>Metazoa</taxon>
        <taxon>Spiralia</taxon>
        <taxon>Gnathifera</taxon>
        <taxon>Rotifera</taxon>
        <taxon>Eurotatoria</taxon>
        <taxon>Monogononta</taxon>
        <taxon>Pseudotrocha</taxon>
        <taxon>Ploima</taxon>
        <taxon>Brachionidae</taxon>
        <taxon>Brachionus</taxon>
    </lineage>
</organism>
<feature type="coiled-coil region" evidence="4">
    <location>
        <begin position="138"/>
        <end position="165"/>
    </location>
</feature>
<evidence type="ECO:0000256" key="4">
    <source>
        <dbReference type="SAM" id="Coils"/>
    </source>
</evidence>
<protein>
    <recommendedName>
        <fullName evidence="5">FLYWCH-type domain-containing protein</fullName>
    </recommendedName>
</protein>
<evidence type="ECO:0000313" key="6">
    <source>
        <dbReference type="EMBL" id="CAF0710050.1"/>
    </source>
</evidence>
<dbReference type="AlphaFoldDB" id="A0A813M4S6"/>
<keyword evidence="4" id="KW-0175">Coiled coil</keyword>
<comment type="caution">
    <text evidence="6">The sequence shown here is derived from an EMBL/GenBank/DDBJ whole genome shotgun (WGS) entry which is preliminary data.</text>
</comment>
<dbReference type="InterPro" id="IPR007588">
    <property type="entry name" value="Znf_FLYWCH"/>
</dbReference>